<dbReference type="SUPFAM" id="SSF69572">
    <property type="entry name" value="Activating enzymes of the ubiquitin-like proteins"/>
    <property type="match status" value="1"/>
</dbReference>
<dbReference type="EMBL" id="CP001874">
    <property type="protein sequence ID" value="ADG87115.1"/>
    <property type="molecule type" value="Genomic_DNA"/>
</dbReference>
<reference evidence="2 3" key="1">
    <citation type="submission" date="2010-01" db="EMBL/GenBank/DDBJ databases">
        <title>The complete genome of Thermobispora bispora DSM 43833.</title>
        <authorList>
            <consortium name="US DOE Joint Genome Institute (JGI-PGF)"/>
            <person name="Lucas S."/>
            <person name="Copeland A."/>
            <person name="Lapidus A."/>
            <person name="Glavina del Rio T."/>
            <person name="Dalin E."/>
            <person name="Tice H."/>
            <person name="Bruce D."/>
            <person name="Goodwin L."/>
            <person name="Pitluck S."/>
            <person name="Kyrpides N."/>
            <person name="Mavromatis K."/>
            <person name="Ivanova N."/>
            <person name="Mikhailova N."/>
            <person name="Chertkov O."/>
            <person name="Brettin T."/>
            <person name="Detter J.C."/>
            <person name="Han C."/>
            <person name="Larimer F."/>
            <person name="Land M."/>
            <person name="Hauser L."/>
            <person name="Markowitz V."/>
            <person name="Cheng J.-F."/>
            <person name="Hugenholtz P."/>
            <person name="Woyke T."/>
            <person name="Wu D."/>
            <person name="Jando M."/>
            <person name="Schneider S."/>
            <person name="Klenk H.-P."/>
            <person name="Eisen J.A."/>
        </authorList>
    </citation>
    <scope>NUCLEOTIDE SEQUENCE [LARGE SCALE GENOMIC DNA]</scope>
    <source>
        <strain evidence="3">ATCC 19993 / DSM 43833 / CBS 139.67 / JCM 10125 / KCTC 9307 / NBRC 14880 / R51</strain>
    </source>
</reference>
<evidence type="ECO:0000259" key="1">
    <source>
        <dbReference type="Pfam" id="PF00899"/>
    </source>
</evidence>
<dbReference type="PANTHER" id="PTHR43267">
    <property type="entry name" value="TRNA THREONYLCARBAMOYLADENOSINE DEHYDRATASE"/>
    <property type="match status" value="1"/>
</dbReference>
<accession>D6Y461</accession>
<dbReference type="RefSeq" id="WP_013130648.1">
    <property type="nucleotide sequence ID" value="NC_014165.1"/>
</dbReference>
<dbReference type="Proteomes" id="UP000006640">
    <property type="component" value="Chromosome"/>
</dbReference>
<dbReference type="GO" id="GO:0061504">
    <property type="term" value="P:cyclic threonylcarbamoyladenosine biosynthetic process"/>
    <property type="evidence" value="ECO:0007669"/>
    <property type="project" value="TreeGrafter"/>
</dbReference>
<dbReference type="InterPro" id="IPR000594">
    <property type="entry name" value="ThiF_NAD_FAD-bd"/>
</dbReference>
<dbReference type="KEGG" id="tbi:Tbis_0387"/>
<protein>
    <submittedName>
        <fullName evidence="2">UBA/THIF-type NAD/FAD binding protein</fullName>
    </submittedName>
</protein>
<evidence type="ECO:0000313" key="3">
    <source>
        <dbReference type="Proteomes" id="UP000006640"/>
    </source>
</evidence>
<dbReference type="InterPro" id="IPR045886">
    <property type="entry name" value="ThiF/MoeB/HesA"/>
</dbReference>
<keyword evidence="3" id="KW-1185">Reference proteome</keyword>
<dbReference type="Pfam" id="PF00899">
    <property type="entry name" value="ThiF"/>
    <property type="match status" value="1"/>
</dbReference>
<organism evidence="2 3">
    <name type="scientific">Thermobispora bispora (strain ATCC 19993 / DSM 43833 / CBS 139.67 / JCM 10125 / KCTC 9307 / NBRC 14880 / R51)</name>
    <dbReference type="NCBI Taxonomy" id="469371"/>
    <lineage>
        <taxon>Bacteria</taxon>
        <taxon>Bacillati</taxon>
        <taxon>Actinomycetota</taxon>
        <taxon>Actinomycetes</taxon>
        <taxon>Streptosporangiales</taxon>
        <taxon>Streptosporangiaceae</taxon>
        <taxon>Thermobispora</taxon>
    </lineage>
</organism>
<dbReference type="AlphaFoldDB" id="D6Y461"/>
<dbReference type="OrthoDB" id="9204719at2"/>
<sequence length="372" mass="40503">MESRLDVPTWRPRLRDSVIVQRDGDELLFICTGDRTVKRFSADERAMRLLPLLTGRKTVAELAEAVGAASVEEIRPVLQVLEEERLLSKASDFDGDFLTLGSRRAYYYDRQLRLFQDFCDEELLADLSGVDVQRRLDGATVVICGVGGLGGWIAHLLGLAGVGTLRLCDFDRVELTDLARQPLFTVEDVGRSKVDAAAARIGDLNPHVTVEQFMRKMSGPDDLGDLVAGADLVIAAADEPSPVDVATWISEACREGIPHIIGGGYAYHLGVVGTTVIPGRSACWECVRSVTLAEHGRAQAITLIPRRQRTGGLGVLNGLVASVLAWEAIRVVVGLPPALTDRWLEIDLWSLTKRVRSIERRPDCPACGDAGA</sequence>
<dbReference type="Gene3D" id="3.40.50.720">
    <property type="entry name" value="NAD(P)-binding Rossmann-like Domain"/>
    <property type="match status" value="1"/>
</dbReference>
<dbReference type="HOGENOM" id="CLU_013325_8_1_11"/>
<dbReference type="InterPro" id="IPR035985">
    <property type="entry name" value="Ubiquitin-activating_enz"/>
</dbReference>
<dbReference type="PANTHER" id="PTHR43267:SF3">
    <property type="entry name" value="THIF PROTEIN"/>
    <property type="match status" value="1"/>
</dbReference>
<evidence type="ECO:0000313" key="2">
    <source>
        <dbReference type="EMBL" id="ADG87115.1"/>
    </source>
</evidence>
<feature type="domain" description="THIF-type NAD/FAD binding fold" evidence="1">
    <location>
        <begin position="108"/>
        <end position="365"/>
    </location>
</feature>
<dbReference type="STRING" id="469371.Tbis_0387"/>
<dbReference type="GO" id="GO:0008641">
    <property type="term" value="F:ubiquitin-like modifier activating enzyme activity"/>
    <property type="evidence" value="ECO:0007669"/>
    <property type="project" value="InterPro"/>
</dbReference>
<dbReference type="eggNOG" id="COG0476">
    <property type="taxonomic scope" value="Bacteria"/>
</dbReference>
<name>D6Y461_THEBD</name>
<dbReference type="GO" id="GO:0061503">
    <property type="term" value="F:tRNA threonylcarbamoyladenosine dehydratase"/>
    <property type="evidence" value="ECO:0007669"/>
    <property type="project" value="TreeGrafter"/>
</dbReference>
<gene>
    <name evidence="2" type="ordered locus">Tbis_0387</name>
</gene>
<proteinExistence type="predicted"/>